<keyword evidence="2" id="KW-1185">Reference proteome</keyword>
<evidence type="ECO:0000313" key="1">
    <source>
        <dbReference type="EMBL" id="CAG8532381.1"/>
    </source>
</evidence>
<protein>
    <submittedName>
        <fullName evidence="1">10481_t:CDS:1</fullName>
    </submittedName>
</protein>
<dbReference type="Proteomes" id="UP000789375">
    <property type="component" value="Unassembled WGS sequence"/>
</dbReference>
<proteinExistence type="predicted"/>
<organism evidence="1 2">
    <name type="scientific">Funneliformis mosseae</name>
    <name type="common">Endomycorrhizal fungus</name>
    <name type="synonym">Glomus mosseae</name>
    <dbReference type="NCBI Taxonomy" id="27381"/>
    <lineage>
        <taxon>Eukaryota</taxon>
        <taxon>Fungi</taxon>
        <taxon>Fungi incertae sedis</taxon>
        <taxon>Mucoromycota</taxon>
        <taxon>Glomeromycotina</taxon>
        <taxon>Glomeromycetes</taxon>
        <taxon>Glomerales</taxon>
        <taxon>Glomeraceae</taxon>
        <taxon>Funneliformis</taxon>
    </lineage>
</organism>
<comment type="caution">
    <text evidence="1">The sequence shown here is derived from an EMBL/GenBank/DDBJ whole genome shotgun (WGS) entry which is preliminary data.</text>
</comment>
<accession>A0A9N9AJA6</accession>
<name>A0A9N9AJA6_FUNMO</name>
<dbReference type="AlphaFoldDB" id="A0A9N9AJA6"/>
<reference evidence="1" key="1">
    <citation type="submission" date="2021-06" db="EMBL/GenBank/DDBJ databases">
        <authorList>
            <person name="Kallberg Y."/>
            <person name="Tangrot J."/>
            <person name="Rosling A."/>
        </authorList>
    </citation>
    <scope>NUCLEOTIDE SEQUENCE</scope>
    <source>
        <strain evidence="1">87-6 pot B 2015</strain>
    </source>
</reference>
<gene>
    <name evidence="1" type="ORF">FMOSSE_LOCUS5571</name>
</gene>
<sequence>MNVYIPLYIGNDLESDGFTGQIRSKDGILFFDLGCPTDSDFECVCPEIKEF</sequence>
<dbReference type="EMBL" id="CAJVPP010001073">
    <property type="protein sequence ID" value="CAG8532381.1"/>
    <property type="molecule type" value="Genomic_DNA"/>
</dbReference>
<evidence type="ECO:0000313" key="2">
    <source>
        <dbReference type="Proteomes" id="UP000789375"/>
    </source>
</evidence>